<dbReference type="SUPFAM" id="SSF54211">
    <property type="entry name" value="Ribosomal protein S5 domain 2-like"/>
    <property type="match status" value="1"/>
</dbReference>
<evidence type="ECO:0000256" key="3">
    <source>
        <dbReference type="ARBA" id="ARBA00022679"/>
    </source>
</evidence>
<dbReference type="InterPro" id="IPR006204">
    <property type="entry name" value="GHMP_kinase_N_dom"/>
</dbReference>
<dbReference type="NCBIfam" id="TIGR00131">
    <property type="entry name" value="gal_kin"/>
    <property type="match status" value="1"/>
</dbReference>
<dbReference type="InterPro" id="IPR000705">
    <property type="entry name" value="Galactokinase"/>
</dbReference>
<dbReference type="PRINTS" id="PR00473">
    <property type="entry name" value="GALCTOKINASE"/>
</dbReference>
<evidence type="ECO:0000256" key="11">
    <source>
        <dbReference type="NCBIfam" id="TIGR00131"/>
    </source>
</evidence>
<protein>
    <recommendedName>
        <fullName evidence="11">Galactokinase</fullName>
        <ecNumber evidence="11">2.7.1.6</ecNumber>
    </recommendedName>
</protein>
<evidence type="ECO:0000256" key="5">
    <source>
        <dbReference type="ARBA" id="ARBA00022741"/>
    </source>
</evidence>
<evidence type="ECO:0000256" key="6">
    <source>
        <dbReference type="ARBA" id="ARBA00022777"/>
    </source>
</evidence>
<dbReference type="InterPro" id="IPR013750">
    <property type="entry name" value="GHMP_kinase_C_dom"/>
</dbReference>
<comment type="similarity">
    <text evidence="1">Belongs to the GHMP kinase family. GalK subfamily.</text>
</comment>
<keyword evidence="8" id="KW-0460">Magnesium</keyword>
<dbReference type="PROSITE" id="PS00106">
    <property type="entry name" value="GALACTOKINASE"/>
    <property type="match status" value="1"/>
</dbReference>
<dbReference type="GO" id="GO:0004335">
    <property type="term" value="F:galactokinase activity"/>
    <property type="evidence" value="ECO:0007669"/>
    <property type="project" value="UniProtKB-UniRule"/>
</dbReference>
<evidence type="ECO:0000256" key="8">
    <source>
        <dbReference type="ARBA" id="ARBA00022842"/>
    </source>
</evidence>
<reference evidence="15" key="1">
    <citation type="submission" date="2019-07" db="EMBL/GenBank/DDBJ databases">
        <authorList>
            <person name="De-Chao Zhang Q."/>
        </authorList>
    </citation>
    <scope>NUCLEOTIDE SEQUENCE</scope>
    <source>
        <strain evidence="15">TP-CH-4</strain>
    </source>
</reference>
<keyword evidence="16" id="KW-1185">Reference proteome</keyword>
<evidence type="ECO:0000313" key="16">
    <source>
        <dbReference type="Proteomes" id="UP000707206"/>
    </source>
</evidence>
<keyword evidence="3 15" id="KW-0808">Transferase</keyword>
<dbReference type="Proteomes" id="UP000707206">
    <property type="component" value="Unassembled WGS sequence"/>
</dbReference>
<dbReference type="FunFam" id="3.30.230.10:FF:000017">
    <property type="entry name" value="Galactokinase"/>
    <property type="match status" value="1"/>
</dbReference>
<dbReference type="AlphaFoldDB" id="A0A967EDN0"/>
<evidence type="ECO:0000256" key="4">
    <source>
        <dbReference type="ARBA" id="ARBA00022723"/>
    </source>
</evidence>
<proteinExistence type="inferred from homology"/>
<feature type="domain" description="GHMP kinase N-terminal" evidence="12">
    <location>
        <begin position="82"/>
        <end position="169"/>
    </location>
</feature>
<accession>A0A967EDN0</accession>
<gene>
    <name evidence="15" type="primary">galK</name>
    <name evidence="15" type="ORF">FK220_009160</name>
</gene>
<dbReference type="FunFam" id="3.30.70.890:FF:000001">
    <property type="entry name" value="Galactokinase"/>
    <property type="match status" value="1"/>
</dbReference>
<evidence type="ECO:0000313" key="15">
    <source>
        <dbReference type="EMBL" id="NHF59508.1"/>
    </source>
</evidence>
<dbReference type="EMBL" id="VIKU02000002">
    <property type="protein sequence ID" value="NHF59508.1"/>
    <property type="molecule type" value="Genomic_DNA"/>
</dbReference>
<dbReference type="PROSITE" id="PS00627">
    <property type="entry name" value="GHMP_KINASES_ATP"/>
    <property type="match status" value="1"/>
</dbReference>
<dbReference type="GO" id="GO:0005524">
    <property type="term" value="F:ATP binding"/>
    <property type="evidence" value="ECO:0007669"/>
    <property type="project" value="UniProtKB-UniRule"/>
</dbReference>
<evidence type="ECO:0000259" key="12">
    <source>
        <dbReference type="Pfam" id="PF00288"/>
    </source>
</evidence>
<evidence type="ECO:0000256" key="9">
    <source>
        <dbReference type="ARBA" id="ARBA00023144"/>
    </source>
</evidence>
<dbReference type="Pfam" id="PF08544">
    <property type="entry name" value="GHMP_kinases_C"/>
    <property type="match status" value="1"/>
</dbReference>
<dbReference type="PANTHER" id="PTHR10457">
    <property type="entry name" value="MEVALONATE KINASE/GALACTOKINASE"/>
    <property type="match status" value="1"/>
</dbReference>
<keyword evidence="2" id="KW-0963">Cytoplasm</keyword>
<dbReference type="Pfam" id="PF00288">
    <property type="entry name" value="GHMP_kinases_N"/>
    <property type="match status" value="1"/>
</dbReference>
<dbReference type="RefSeq" id="WP_152574010.1">
    <property type="nucleotide sequence ID" value="NZ_VIKU02000002.1"/>
</dbReference>
<keyword evidence="10" id="KW-0119">Carbohydrate metabolism</keyword>
<dbReference type="InterPro" id="IPR019741">
    <property type="entry name" value="Galactokinase_CS"/>
</dbReference>
<dbReference type="PIRSF" id="PIRSF000530">
    <property type="entry name" value="Galactokinase"/>
    <property type="match status" value="1"/>
</dbReference>
<dbReference type="InterPro" id="IPR036554">
    <property type="entry name" value="GHMP_kinase_C_sf"/>
</dbReference>
<dbReference type="InterPro" id="IPR006203">
    <property type="entry name" value="GHMP_knse_ATP-bd_CS"/>
</dbReference>
<keyword evidence="7" id="KW-0067">ATP-binding</keyword>
<dbReference type="InterPro" id="IPR019539">
    <property type="entry name" value="GalKase_N"/>
</dbReference>
<dbReference type="Gene3D" id="3.30.70.890">
    <property type="entry name" value="GHMP kinase, C-terminal domain"/>
    <property type="match status" value="1"/>
</dbReference>
<dbReference type="InterPro" id="IPR006206">
    <property type="entry name" value="Mevalonate/galactokinase"/>
</dbReference>
<dbReference type="GO" id="GO:0006012">
    <property type="term" value="P:galactose metabolic process"/>
    <property type="evidence" value="ECO:0007669"/>
    <property type="project" value="UniProtKB-UniRule"/>
</dbReference>
<dbReference type="InterPro" id="IPR020568">
    <property type="entry name" value="Ribosomal_Su5_D2-typ_SF"/>
</dbReference>
<evidence type="ECO:0000259" key="14">
    <source>
        <dbReference type="Pfam" id="PF10509"/>
    </source>
</evidence>
<name>A0A967EDN0_9FLAO</name>
<dbReference type="SUPFAM" id="SSF55060">
    <property type="entry name" value="GHMP Kinase, C-terminal domain"/>
    <property type="match status" value="1"/>
</dbReference>
<evidence type="ECO:0000256" key="2">
    <source>
        <dbReference type="ARBA" id="ARBA00022490"/>
    </source>
</evidence>
<dbReference type="Pfam" id="PF10509">
    <property type="entry name" value="GalKase_gal_bdg"/>
    <property type="match status" value="1"/>
</dbReference>
<dbReference type="PANTHER" id="PTHR10457:SF7">
    <property type="entry name" value="GALACTOKINASE-RELATED"/>
    <property type="match status" value="1"/>
</dbReference>
<sequence length="378" mass="42304">MRFLETFNPELVVASPGRINLIGEHTDYNMGYVLPTAIERKIVFKFQKNASDRECNIYSTGFKTGFKLNLDRISKSETEWENYILGVLHEILKRTDKLQGFDCTIQSNLPSGSGLSSSAALECGLAFGLNELFHLGLTKRDIVQLSQIAERTYVGTECGIMDQFASVMSEAGHVILLDCRSLEHRMIPIQLHPYKMVLLNTKVSHNLASSEYNVRKHECEQGVAVIQNYFPEVRSLRDVSKNMLDECSDKLSHTVLKRCSFIIAENERVLQTAKALENHGLGLVGQLLYEAHEGISTLYEVSCSESDFLVEFAKTNPAVLGARQTGGGFGGCTLNIVHQEAVSDFVKEASLRYLEKFDIELEAFEVYPSKGTTSFFSK</sequence>
<evidence type="ECO:0000256" key="1">
    <source>
        <dbReference type="ARBA" id="ARBA00006566"/>
    </source>
</evidence>
<evidence type="ECO:0000259" key="13">
    <source>
        <dbReference type="Pfam" id="PF08544"/>
    </source>
</evidence>
<keyword evidence="9" id="KW-0299">Galactose metabolism</keyword>
<reference evidence="15" key="2">
    <citation type="submission" date="2020-03" db="EMBL/GenBank/DDBJ databases">
        <title>Flavobacteriaceae bacterium strain TP-CH-4, a member of the family Flavobacteriaceae isolated from a deep-sea seamount.</title>
        <authorList>
            <person name="Zhang D.-C."/>
        </authorList>
    </citation>
    <scope>NUCLEOTIDE SEQUENCE</scope>
    <source>
        <strain evidence="15">TP-CH-4</strain>
    </source>
</reference>
<keyword evidence="6" id="KW-0418">Kinase</keyword>
<feature type="domain" description="GHMP kinase C-terminal" evidence="13">
    <location>
        <begin position="273"/>
        <end position="343"/>
    </location>
</feature>
<comment type="caution">
    <text evidence="15">The sequence shown here is derived from an EMBL/GenBank/DDBJ whole genome shotgun (WGS) entry which is preliminary data.</text>
</comment>
<evidence type="ECO:0000256" key="10">
    <source>
        <dbReference type="ARBA" id="ARBA00023277"/>
    </source>
</evidence>
<evidence type="ECO:0000256" key="7">
    <source>
        <dbReference type="ARBA" id="ARBA00022840"/>
    </source>
</evidence>
<keyword evidence="5" id="KW-0547">Nucleotide-binding</keyword>
<dbReference type="GO" id="GO:0046872">
    <property type="term" value="F:metal ion binding"/>
    <property type="evidence" value="ECO:0007669"/>
    <property type="project" value="UniProtKB-KW"/>
</dbReference>
<organism evidence="15 16">
    <name type="scientific">Pelagihabitans pacificus</name>
    <dbReference type="NCBI Taxonomy" id="2696054"/>
    <lineage>
        <taxon>Bacteria</taxon>
        <taxon>Pseudomonadati</taxon>
        <taxon>Bacteroidota</taxon>
        <taxon>Flavobacteriia</taxon>
        <taxon>Flavobacteriales</taxon>
        <taxon>Flavobacteriaceae</taxon>
        <taxon>Pelagihabitans</taxon>
    </lineage>
</organism>
<dbReference type="PRINTS" id="PR00959">
    <property type="entry name" value="MEVGALKINASE"/>
</dbReference>
<dbReference type="EC" id="2.7.1.6" evidence="11"/>
<feature type="domain" description="Galactokinase N-terminal" evidence="14">
    <location>
        <begin position="2"/>
        <end position="44"/>
    </location>
</feature>
<keyword evidence="4" id="KW-0479">Metal-binding</keyword>
<dbReference type="Gene3D" id="3.30.230.10">
    <property type="match status" value="1"/>
</dbReference>
<dbReference type="GO" id="GO:0005829">
    <property type="term" value="C:cytosol"/>
    <property type="evidence" value="ECO:0007669"/>
    <property type="project" value="TreeGrafter"/>
</dbReference>
<dbReference type="InterPro" id="IPR014721">
    <property type="entry name" value="Ribsml_uS5_D2-typ_fold_subgr"/>
</dbReference>